<name>A0A6P8BAA8_PYRGI</name>
<reference evidence="4" key="3">
    <citation type="submission" date="2025-08" db="UniProtKB">
        <authorList>
            <consortium name="RefSeq"/>
        </authorList>
    </citation>
    <scope>IDENTIFICATION</scope>
    <source>
        <strain evidence="4">NI907</strain>
    </source>
</reference>
<evidence type="ECO:0000313" key="4">
    <source>
        <dbReference type="RefSeq" id="XP_030984112.1"/>
    </source>
</evidence>
<gene>
    <name evidence="4" type="ORF">PgNI_03471</name>
</gene>
<keyword evidence="3" id="KW-1185">Reference proteome</keyword>
<keyword evidence="2" id="KW-0472">Membrane</keyword>
<feature type="transmembrane region" description="Helical" evidence="2">
    <location>
        <begin position="24"/>
        <end position="46"/>
    </location>
</feature>
<reference evidence="4" key="2">
    <citation type="submission" date="2019-10" db="EMBL/GenBank/DDBJ databases">
        <authorList>
            <consortium name="NCBI Genome Project"/>
        </authorList>
    </citation>
    <scope>NUCLEOTIDE SEQUENCE</scope>
    <source>
        <strain evidence="4">NI907</strain>
    </source>
</reference>
<feature type="compositionally biased region" description="Basic and acidic residues" evidence="1">
    <location>
        <begin position="149"/>
        <end position="164"/>
    </location>
</feature>
<proteinExistence type="predicted"/>
<evidence type="ECO:0000313" key="3">
    <source>
        <dbReference type="Proteomes" id="UP000515153"/>
    </source>
</evidence>
<dbReference type="KEGG" id="pgri:PgNI_03471"/>
<sequence length="183" mass="21177">MAPLHSETQQLYRRDASSSAEVPLWAFIIMTLWALALMVFVGFILWRPALLLRELNLRPQEDKSDEWRYLEPLNDTDRRQSRIRRVFSMRSNINRWRNGVQPGRQSIAMSIQEGEPSDYNYAPASARPVSQMQRITEDEQQDDSGTTQESERHTTQKKETDKRNNGTPLEETPPKVLSSSGLT</sequence>
<organism evidence="3 4">
    <name type="scientific">Pyricularia grisea</name>
    <name type="common">Crabgrass-specific blast fungus</name>
    <name type="synonym">Magnaporthe grisea</name>
    <dbReference type="NCBI Taxonomy" id="148305"/>
    <lineage>
        <taxon>Eukaryota</taxon>
        <taxon>Fungi</taxon>
        <taxon>Dikarya</taxon>
        <taxon>Ascomycota</taxon>
        <taxon>Pezizomycotina</taxon>
        <taxon>Sordariomycetes</taxon>
        <taxon>Sordariomycetidae</taxon>
        <taxon>Magnaporthales</taxon>
        <taxon>Pyriculariaceae</taxon>
        <taxon>Pyricularia</taxon>
    </lineage>
</organism>
<dbReference type="AlphaFoldDB" id="A0A6P8BAA8"/>
<keyword evidence="2" id="KW-1133">Transmembrane helix</keyword>
<evidence type="ECO:0000256" key="2">
    <source>
        <dbReference type="SAM" id="Phobius"/>
    </source>
</evidence>
<dbReference type="RefSeq" id="XP_030984112.1">
    <property type="nucleotide sequence ID" value="XM_031123525.1"/>
</dbReference>
<feature type="region of interest" description="Disordered" evidence="1">
    <location>
        <begin position="115"/>
        <end position="183"/>
    </location>
</feature>
<keyword evidence="2" id="KW-0812">Transmembrane</keyword>
<dbReference type="Proteomes" id="UP000515153">
    <property type="component" value="Unplaced"/>
</dbReference>
<dbReference type="GeneID" id="41958435"/>
<reference evidence="4" key="1">
    <citation type="journal article" date="2019" name="Mol. Biol. Evol.">
        <title>Blast fungal genomes show frequent chromosomal changes, gene gains and losses, and effector gene turnover.</title>
        <authorList>
            <person name="Gomez Luciano L.B."/>
            <person name="Jason Tsai I."/>
            <person name="Chuma I."/>
            <person name="Tosa Y."/>
            <person name="Chen Y.H."/>
            <person name="Li J.Y."/>
            <person name="Li M.Y."/>
            <person name="Jade Lu M.Y."/>
            <person name="Nakayashiki H."/>
            <person name="Li W.H."/>
        </authorList>
    </citation>
    <scope>NUCLEOTIDE SEQUENCE</scope>
    <source>
        <strain evidence="4">NI907</strain>
    </source>
</reference>
<evidence type="ECO:0000256" key="1">
    <source>
        <dbReference type="SAM" id="MobiDB-lite"/>
    </source>
</evidence>
<protein>
    <submittedName>
        <fullName evidence="4">Uncharacterized protein</fullName>
    </submittedName>
</protein>
<accession>A0A6P8BAA8</accession>